<dbReference type="SMART" id="SM00342">
    <property type="entry name" value="HTH_ARAC"/>
    <property type="match status" value="1"/>
</dbReference>
<dbReference type="Gene3D" id="1.10.10.60">
    <property type="entry name" value="Homeodomain-like"/>
    <property type="match status" value="1"/>
</dbReference>
<dbReference type="RefSeq" id="WP_228876441.1">
    <property type="nucleotide sequence ID" value="NZ_CAJQYX010000001.1"/>
</dbReference>
<evidence type="ECO:0000256" key="2">
    <source>
        <dbReference type="ARBA" id="ARBA00023125"/>
    </source>
</evidence>
<protein>
    <submittedName>
        <fullName evidence="5">HTH-type transcriptional regulator VirS</fullName>
    </submittedName>
</protein>
<dbReference type="GO" id="GO:0005829">
    <property type="term" value="C:cytosol"/>
    <property type="evidence" value="ECO:0007669"/>
    <property type="project" value="TreeGrafter"/>
</dbReference>
<reference evidence="5" key="1">
    <citation type="submission" date="2021-04" db="EMBL/GenBank/DDBJ databases">
        <authorList>
            <person name="Vanwijnsberghe S."/>
        </authorList>
    </citation>
    <scope>NUCLEOTIDE SEQUENCE</scope>
    <source>
        <strain evidence="5">LMG 31841</strain>
    </source>
</reference>
<dbReference type="AlphaFoldDB" id="A0A9N8RW04"/>
<dbReference type="InterPro" id="IPR032687">
    <property type="entry name" value="AraC-type_N"/>
</dbReference>
<dbReference type="InterPro" id="IPR018060">
    <property type="entry name" value="HTH_AraC"/>
</dbReference>
<evidence type="ECO:0000313" key="5">
    <source>
        <dbReference type="EMBL" id="CAG4895968.1"/>
    </source>
</evidence>
<sequence>MQTMVRSSSMHGYFDVTRRLGLNPYELVQEVGLDAVAMANPDDRIPADGACRLLEITAERASCPTLGLQIAQTRQQFGSGVVNILLAHKRTLRDVLLAAAQYRHLLNEALGIHVETTGDTVTIREELVAEPGTRTVQAMELAVGVLSRHSSALLGAHWKPHSVHFTHPAPGDLAFHRRFFGCPITFESDFNGFVCSTEDLDFPNPNADPVLVRYAESLANPLNAMAADSIALEVRKAIYLLLPLSQASVELVARQVNLTVRTLQRQLDSTGSSFSGIVEEVRRDLAVRYLLNPRYPIGRVAALLGYTNQGSFTVWFQGRFQMTPREWRSRHRSSP</sequence>
<dbReference type="InterPro" id="IPR009057">
    <property type="entry name" value="Homeodomain-like_sf"/>
</dbReference>
<comment type="caution">
    <text evidence="5">The sequence shown here is derived from an EMBL/GenBank/DDBJ whole genome shotgun (WGS) entry which is preliminary data.</text>
</comment>
<dbReference type="PANTHER" id="PTHR47894">
    <property type="entry name" value="HTH-TYPE TRANSCRIPTIONAL REGULATOR GADX"/>
    <property type="match status" value="1"/>
</dbReference>
<name>A0A9N8RW04_9BURK</name>
<evidence type="ECO:0000256" key="1">
    <source>
        <dbReference type="ARBA" id="ARBA00023015"/>
    </source>
</evidence>
<dbReference type="Proteomes" id="UP000789704">
    <property type="component" value="Unassembled WGS sequence"/>
</dbReference>
<dbReference type="SUPFAM" id="SSF46689">
    <property type="entry name" value="Homeodomain-like"/>
    <property type="match status" value="1"/>
</dbReference>
<keyword evidence="3" id="KW-0804">Transcription</keyword>
<feature type="domain" description="HTH araC/xylS-type" evidence="4">
    <location>
        <begin position="232"/>
        <end position="330"/>
    </location>
</feature>
<gene>
    <name evidence="5" type="primary">virS_1</name>
    <name evidence="5" type="ORF">LMG31841_02265</name>
</gene>
<dbReference type="PROSITE" id="PS01124">
    <property type="entry name" value="HTH_ARAC_FAMILY_2"/>
    <property type="match status" value="1"/>
</dbReference>
<dbReference type="EMBL" id="CAJQZC010000003">
    <property type="protein sequence ID" value="CAG4895968.1"/>
    <property type="molecule type" value="Genomic_DNA"/>
</dbReference>
<dbReference type="PANTHER" id="PTHR47894:SF4">
    <property type="entry name" value="HTH-TYPE TRANSCRIPTIONAL REGULATOR GADX"/>
    <property type="match status" value="1"/>
</dbReference>
<keyword evidence="1" id="KW-0805">Transcription regulation</keyword>
<keyword evidence="6" id="KW-1185">Reference proteome</keyword>
<evidence type="ECO:0000259" key="4">
    <source>
        <dbReference type="PROSITE" id="PS01124"/>
    </source>
</evidence>
<accession>A0A9N8RW04</accession>
<evidence type="ECO:0000256" key="3">
    <source>
        <dbReference type="ARBA" id="ARBA00023163"/>
    </source>
</evidence>
<dbReference type="GO" id="GO:0000976">
    <property type="term" value="F:transcription cis-regulatory region binding"/>
    <property type="evidence" value="ECO:0007669"/>
    <property type="project" value="TreeGrafter"/>
</dbReference>
<dbReference type="Pfam" id="PF12625">
    <property type="entry name" value="Arabinose_bd"/>
    <property type="match status" value="1"/>
</dbReference>
<evidence type="ECO:0000313" key="6">
    <source>
        <dbReference type="Proteomes" id="UP000789704"/>
    </source>
</evidence>
<dbReference type="GO" id="GO:0003700">
    <property type="term" value="F:DNA-binding transcription factor activity"/>
    <property type="evidence" value="ECO:0007669"/>
    <property type="project" value="InterPro"/>
</dbReference>
<organism evidence="5 6">
    <name type="scientific">Paraburkholderia saeva</name>
    <dbReference type="NCBI Taxonomy" id="2777537"/>
    <lineage>
        <taxon>Bacteria</taxon>
        <taxon>Pseudomonadati</taxon>
        <taxon>Pseudomonadota</taxon>
        <taxon>Betaproteobacteria</taxon>
        <taxon>Burkholderiales</taxon>
        <taxon>Burkholderiaceae</taxon>
        <taxon>Paraburkholderia</taxon>
    </lineage>
</organism>
<dbReference type="Pfam" id="PF12833">
    <property type="entry name" value="HTH_18"/>
    <property type="match status" value="1"/>
</dbReference>
<keyword evidence="2" id="KW-0238">DNA-binding</keyword>
<proteinExistence type="predicted"/>